<protein>
    <submittedName>
        <fullName evidence="2">Uncharacterized protein</fullName>
    </submittedName>
</protein>
<feature type="compositionally biased region" description="Polar residues" evidence="1">
    <location>
        <begin position="85"/>
        <end position="100"/>
    </location>
</feature>
<feature type="region of interest" description="Disordered" evidence="1">
    <location>
        <begin position="1"/>
        <end position="29"/>
    </location>
</feature>
<accession>A0A8E2JET1</accession>
<organism evidence="2 3">
    <name type="scientific">Lepidopterella palustris CBS 459.81</name>
    <dbReference type="NCBI Taxonomy" id="1314670"/>
    <lineage>
        <taxon>Eukaryota</taxon>
        <taxon>Fungi</taxon>
        <taxon>Dikarya</taxon>
        <taxon>Ascomycota</taxon>
        <taxon>Pezizomycotina</taxon>
        <taxon>Dothideomycetes</taxon>
        <taxon>Pleosporomycetidae</taxon>
        <taxon>Mytilinidiales</taxon>
        <taxon>Argynnaceae</taxon>
        <taxon>Lepidopterella</taxon>
    </lineage>
</organism>
<dbReference type="Proteomes" id="UP000250266">
    <property type="component" value="Unassembled WGS sequence"/>
</dbReference>
<feature type="region of interest" description="Disordered" evidence="1">
    <location>
        <begin position="81"/>
        <end position="100"/>
    </location>
</feature>
<evidence type="ECO:0000313" key="3">
    <source>
        <dbReference type="Proteomes" id="UP000250266"/>
    </source>
</evidence>
<evidence type="ECO:0000256" key="1">
    <source>
        <dbReference type="SAM" id="MobiDB-lite"/>
    </source>
</evidence>
<keyword evidence="3" id="KW-1185">Reference proteome</keyword>
<feature type="region of interest" description="Disordered" evidence="1">
    <location>
        <begin position="105"/>
        <end position="127"/>
    </location>
</feature>
<proteinExistence type="predicted"/>
<evidence type="ECO:0000313" key="2">
    <source>
        <dbReference type="EMBL" id="OCK79818.1"/>
    </source>
</evidence>
<reference evidence="2 3" key="1">
    <citation type="journal article" date="2016" name="Nat. Commun.">
        <title>Ectomycorrhizal ecology is imprinted in the genome of the dominant symbiotic fungus Cenococcum geophilum.</title>
        <authorList>
            <consortium name="DOE Joint Genome Institute"/>
            <person name="Peter M."/>
            <person name="Kohler A."/>
            <person name="Ohm R.A."/>
            <person name="Kuo A."/>
            <person name="Krutzmann J."/>
            <person name="Morin E."/>
            <person name="Arend M."/>
            <person name="Barry K.W."/>
            <person name="Binder M."/>
            <person name="Choi C."/>
            <person name="Clum A."/>
            <person name="Copeland A."/>
            <person name="Grisel N."/>
            <person name="Haridas S."/>
            <person name="Kipfer T."/>
            <person name="LaButti K."/>
            <person name="Lindquist E."/>
            <person name="Lipzen A."/>
            <person name="Maire R."/>
            <person name="Meier B."/>
            <person name="Mihaltcheva S."/>
            <person name="Molinier V."/>
            <person name="Murat C."/>
            <person name="Poggeler S."/>
            <person name="Quandt C.A."/>
            <person name="Sperisen C."/>
            <person name="Tritt A."/>
            <person name="Tisserant E."/>
            <person name="Crous P.W."/>
            <person name="Henrissat B."/>
            <person name="Nehls U."/>
            <person name="Egli S."/>
            <person name="Spatafora J.W."/>
            <person name="Grigoriev I.V."/>
            <person name="Martin F.M."/>
        </authorList>
    </citation>
    <scope>NUCLEOTIDE SEQUENCE [LARGE SCALE GENOMIC DNA]</scope>
    <source>
        <strain evidence="2 3">CBS 459.81</strain>
    </source>
</reference>
<gene>
    <name evidence="2" type="ORF">K432DRAFT_405233</name>
</gene>
<sequence>MSNNRHGSAQRAARPVSQDQFPPPNPWPTVNIITPDCTRRPMELQLIRFGQALMQLRYAYIEMLHHFNQLKSCPVDIHPGHARTASDQSQGSNQNPANICSTTVSNEMQEPETTQIMSSTESEDTLYSDDDTVYAKKESHEPSTNNVPSGMLKTFDQMMDELPQRRKRPYTKLKQSEVNKMRKMGACYDCRANKRKSSRPPFFPFRSTIVIYSDSPTMSTIDT</sequence>
<name>A0A8E2JET1_9PEZI</name>
<dbReference type="EMBL" id="KV744986">
    <property type="protein sequence ID" value="OCK79818.1"/>
    <property type="molecule type" value="Genomic_DNA"/>
</dbReference>
<dbReference type="AlphaFoldDB" id="A0A8E2JET1"/>
<feature type="compositionally biased region" description="Polar residues" evidence="1">
    <location>
        <begin position="105"/>
        <end position="120"/>
    </location>
</feature>